<dbReference type="EMBL" id="JH817246">
    <property type="protein sequence ID" value="EKC40227.1"/>
    <property type="molecule type" value="Genomic_DNA"/>
</dbReference>
<dbReference type="Gene3D" id="3.40.50.410">
    <property type="entry name" value="von Willebrand factor, type A domain"/>
    <property type="match status" value="5"/>
</dbReference>
<dbReference type="PROSITE" id="PS50234">
    <property type="entry name" value="VWFA"/>
    <property type="match status" value="4"/>
</dbReference>
<dbReference type="CDD" id="cd01450">
    <property type="entry name" value="vWFA_subfamily_ECM"/>
    <property type="match status" value="2"/>
</dbReference>
<dbReference type="InterPro" id="IPR036465">
    <property type="entry name" value="vWFA_dom_sf"/>
</dbReference>
<dbReference type="PANTHER" id="PTHR24020:SF84">
    <property type="entry name" value="VWFA DOMAIN-CONTAINING PROTEIN"/>
    <property type="match status" value="1"/>
</dbReference>
<dbReference type="GO" id="GO:0008061">
    <property type="term" value="F:chitin binding"/>
    <property type="evidence" value="ECO:0007669"/>
    <property type="project" value="InterPro"/>
</dbReference>
<organism evidence="1">
    <name type="scientific">Magallana gigas</name>
    <name type="common">Pacific oyster</name>
    <name type="synonym">Crassostrea gigas</name>
    <dbReference type="NCBI Taxonomy" id="29159"/>
    <lineage>
        <taxon>Eukaryota</taxon>
        <taxon>Metazoa</taxon>
        <taxon>Spiralia</taxon>
        <taxon>Lophotrochozoa</taxon>
        <taxon>Mollusca</taxon>
        <taxon>Bivalvia</taxon>
        <taxon>Autobranchia</taxon>
        <taxon>Pteriomorphia</taxon>
        <taxon>Ostreida</taxon>
        <taxon>Ostreoidea</taxon>
        <taxon>Ostreidae</taxon>
        <taxon>Magallana</taxon>
    </lineage>
</organism>
<dbReference type="GO" id="GO:0005576">
    <property type="term" value="C:extracellular region"/>
    <property type="evidence" value="ECO:0007669"/>
    <property type="project" value="InterPro"/>
</dbReference>
<proteinExistence type="predicted"/>
<dbReference type="SMART" id="SM00494">
    <property type="entry name" value="ChtBD2"/>
    <property type="match status" value="2"/>
</dbReference>
<name>K1QTR9_MAGGI</name>
<dbReference type="PANTHER" id="PTHR24020">
    <property type="entry name" value="COLLAGEN ALPHA"/>
    <property type="match status" value="1"/>
</dbReference>
<reference evidence="1" key="1">
    <citation type="journal article" date="2012" name="Nature">
        <title>The oyster genome reveals stress adaptation and complexity of shell formation.</title>
        <authorList>
            <person name="Zhang G."/>
            <person name="Fang X."/>
            <person name="Guo X."/>
            <person name="Li L."/>
            <person name="Luo R."/>
            <person name="Xu F."/>
            <person name="Yang P."/>
            <person name="Zhang L."/>
            <person name="Wang X."/>
            <person name="Qi H."/>
            <person name="Xiong Z."/>
            <person name="Que H."/>
            <person name="Xie Y."/>
            <person name="Holland P.W."/>
            <person name="Paps J."/>
            <person name="Zhu Y."/>
            <person name="Wu F."/>
            <person name="Chen Y."/>
            <person name="Wang J."/>
            <person name="Peng C."/>
            <person name="Meng J."/>
            <person name="Yang L."/>
            <person name="Liu J."/>
            <person name="Wen B."/>
            <person name="Zhang N."/>
            <person name="Huang Z."/>
            <person name="Zhu Q."/>
            <person name="Feng Y."/>
            <person name="Mount A."/>
            <person name="Hedgecock D."/>
            <person name="Xu Z."/>
            <person name="Liu Y."/>
            <person name="Domazet-Loso T."/>
            <person name="Du Y."/>
            <person name="Sun X."/>
            <person name="Zhang S."/>
            <person name="Liu B."/>
            <person name="Cheng P."/>
            <person name="Jiang X."/>
            <person name="Li J."/>
            <person name="Fan D."/>
            <person name="Wang W."/>
            <person name="Fu W."/>
            <person name="Wang T."/>
            <person name="Wang B."/>
            <person name="Zhang J."/>
            <person name="Peng Z."/>
            <person name="Li Y."/>
            <person name="Li N."/>
            <person name="Wang J."/>
            <person name="Chen M."/>
            <person name="He Y."/>
            <person name="Tan F."/>
            <person name="Song X."/>
            <person name="Zheng Q."/>
            <person name="Huang R."/>
            <person name="Yang H."/>
            <person name="Du X."/>
            <person name="Chen L."/>
            <person name="Yang M."/>
            <person name="Gaffney P.M."/>
            <person name="Wang S."/>
            <person name="Luo L."/>
            <person name="She Z."/>
            <person name="Ming Y."/>
            <person name="Huang W."/>
            <person name="Zhang S."/>
            <person name="Huang B."/>
            <person name="Zhang Y."/>
            <person name="Qu T."/>
            <person name="Ni P."/>
            <person name="Miao G."/>
            <person name="Wang J."/>
            <person name="Wang Q."/>
            <person name="Steinberg C.E."/>
            <person name="Wang H."/>
            <person name="Li N."/>
            <person name="Qian L."/>
            <person name="Zhang G."/>
            <person name="Li Y."/>
            <person name="Yang H."/>
            <person name="Liu X."/>
            <person name="Wang J."/>
            <person name="Yin Y."/>
            <person name="Wang J."/>
        </authorList>
    </citation>
    <scope>NUCLEOTIDE SEQUENCE [LARGE SCALE GENOMIC DNA]</scope>
    <source>
        <strain evidence="1">05x7-T-G4-1.051#20</strain>
    </source>
</reference>
<protein>
    <submittedName>
        <fullName evidence="1">Matrilin-2</fullName>
    </submittedName>
</protein>
<dbReference type="SUPFAM" id="SSF53300">
    <property type="entry name" value="vWA-like"/>
    <property type="match status" value="6"/>
</dbReference>
<dbReference type="HOGENOM" id="CLU_231360_0_0_1"/>
<accession>K1QTR9</accession>
<dbReference type="InterPro" id="IPR050525">
    <property type="entry name" value="ECM_Assembly_Org"/>
</dbReference>
<dbReference type="InterPro" id="IPR002035">
    <property type="entry name" value="VWF_A"/>
</dbReference>
<dbReference type="SUPFAM" id="SSF57625">
    <property type="entry name" value="Invertebrate chitin-binding proteins"/>
    <property type="match status" value="2"/>
</dbReference>
<dbReference type="PROSITE" id="PS50940">
    <property type="entry name" value="CHIT_BIND_II"/>
    <property type="match status" value="1"/>
</dbReference>
<dbReference type="SMART" id="SM00327">
    <property type="entry name" value="VWA"/>
    <property type="match status" value="5"/>
</dbReference>
<dbReference type="InterPro" id="IPR002557">
    <property type="entry name" value="Chitin-bd_dom"/>
</dbReference>
<dbReference type="Pfam" id="PF00092">
    <property type="entry name" value="VWA"/>
    <property type="match status" value="4"/>
</dbReference>
<evidence type="ECO:0000313" key="1">
    <source>
        <dbReference type="EMBL" id="EKC40227.1"/>
    </source>
</evidence>
<gene>
    <name evidence="1" type="ORF">CGI_10011057</name>
</gene>
<dbReference type="InterPro" id="IPR036508">
    <property type="entry name" value="Chitin-bd_dom_sf"/>
</dbReference>
<dbReference type="InParanoid" id="K1QTR9"/>
<sequence length="2188" mass="240182">MVHISAVLLLLSSYHGVLAQNIPALASFSGQCVGPGAVAFALDGSESINTTNFDQLKQFVKANIDQFVIGANNIQIAAFVFSQQIGDGFPFSGQDTKYTVFAKLDALNLIRMATFTDVAINEMIRLLIQPNVPSPKVGVVLTDGESYDPDKTRIAAITARAIGITLIAVGIGVTPGSSAATELNAITGNPSQVLLINGYNQLTNLTSILSDLLCQAITTTTSTTTTTTPAPTTTPIPTTQKPTLPPLTTQKLQTDKITNPLCEGCIIADGVGYNRHGSSCQRFVQCYLEDGTAVAVEKKCGFGQFFSLSDLTCVHSEFSDCPYDPCIGQPDGASWNMVENCQGYWTCMNGHSMPSCCGNQTRYVSGTGCTADTTCIEACPPKTSVLPFNCETQADADPSYYLQNVSGSLLRRRCAPGTHYDSGSCGCSILITVAPSTACSPMLYHSLSDQYFYDAHNIIPVGMANVAVSTGSLAFGGNGEVNIWRLANYDFQNVLVVRFELTVGTSASPRTEQVLVNCLHSNGVMVPASVDIQVIKTQTAAQLVYTIRAGGQSKTLTSAITPGVATEVVYAYDGAVFAVYSGSGTESSTALKETVCNGRVNLVVAMDSSSSLTSIQFLQIKNFTAKGLLKRFTQTNSIATVSFADNVEIVTDFGELNSDKIMMYNSNRDYHTRIDFAIGNMTDMMSSSSILDQSVPKVALILTDGKSTSGIELLHQSAMYADRNNVYVMAIGVGEEVNLSPTELDNMTHGINEHQQIIPYRDLTKSVDQVVEQICYLSQNGPLRTGAIRGRYLLTIVFDVTIQSLDLTKQLIAKLLEYIQYENPSVNLIIASVTDGPNSIGRFDEASSQLEVLKFIEHMTTSSHQYFDAVAAYDKVESDFLYAPSDSSNIALFITDKPIQTDDFTYTQNYFKTKSESNSVDVLFVGVGSVVSPDSSLALSGFRVAHRIIASNTSVLTSGLNNIIRAIGTAFHGPAEILIGYSNCPHMFNIEKFNRYNKFLENVVRNIHMGPDNVQLTLATYCTGINYVTSIKDYVITFHVPFGLQRGGVITQLQWTTENVIREVLDVYDEVESDVKIAIVIISDPFMEEDLTGLLKEADDENILIMPLALYHDNATKEGIEEKVNKMSTAIPPLFVSWTDLRSNGVVQTMNILGKYLTGNRNDILISASSMNLNDDLLKNNLKLYVRELQNVNNRETSSTLEQKMITDIQLYSRNMLNDNVRNMHAGLHGILMSFLFSEDPTENRIGFVISRGSSSSPSLTLSTARLLQDANIQMFALGYGVDGTRDRELSLITGDEARITKLTSASDIIGAMNSVKNMMESVNLDTDKATHISVALDTSLNVTDTDVKNLKVMINMFIKLWSNGKNLYLTFGQFNRHYYPEFIRQAISDTTHTEMMQRVYSFERQSPRDSSHQVSRTQQALPLHMTIRSLHQTMKALGSPGSSQVVVMMFDKEPVDILLTDIAIREARTDNVHFVTIPIGIDSYPDTFTYTLPLYSLGDVSSNAMGTLNVTLQSVLPQGQLDVIFALDADSLISNEVMNWMKVATQFLTSGMSSRFSKYGVFTFSDQIKEVVDYSDYQSGNLVSYLKSISGFARHPSIQPKPSVVINKLHSLIDTSMSTAAKIGLILIDDDTDNDKDLQSFSTEAWEKGLNLISIGVGKHVDQQEVTSIARFQSDHYLQLRDWDTLNTDGFSWAIQTFQKLEPLHLYVKETVPPVTTPSTTPSVPDTTVVLEECSGVVDIAFAMDASGSLTTQMFNAIKLTVANTIANMKLSNNDVRVRGIVTFDDTVQEVAEDINDKVLLRELIFGAVHTKGMTKIDLAITRLTEYLLLEPKRNARRIGVVITDGKSMKPQKTREAAAAAVRNNVTMVAMGIGGPTDISYTELMDVANNVTDNFLWLKTLQSFLENGTKVLHERICSVTKGQDLITTTAPPVVTKDPNSPEELCARCSCIGRVTVSDPSDCSIYHVCQDSKYVATEYCDPDKFWDTVSQSCQLPMFANCAYVDICLANVDLQFNERSMQFWNVTLSDGQGVFDGKSVVSIKRLAGHYAHDFAVRVSLKTDSEQDMTLFENANCQETNLPSIKVYVKRALRSMAIIAQIKTAHGFVKFQLQSTALFRGYQTTLTLAAKAHKVAMWTAYRVAGTDPETRETDITLDLPVPMVLQLFTRGCGGLFQPRINNVFSPASPY</sequence>